<sequence>MEKLTAEYDQFPSAEKLDWMDTLVLLIEKCDEDRSPLAEMDPITLLKTLMRENGINQQQLAAYLDISKGHLSDILNYKKGLSKSIIRKLSDRFKVDQKMFNRGYGLLAK</sequence>
<gene>
    <name evidence="2" type="ORF">ACFPFU_20870</name>
</gene>
<dbReference type="InterPro" id="IPR001387">
    <property type="entry name" value="Cro/C1-type_HTH"/>
</dbReference>
<reference evidence="3" key="1">
    <citation type="journal article" date="2019" name="Int. J. Syst. Evol. Microbiol.">
        <title>The Global Catalogue of Microorganisms (GCM) 10K type strain sequencing project: providing services to taxonomists for standard genome sequencing and annotation.</title>
        <authorList>
            <consortium name="The Broad Institute Genomics Platform"/>
            <consortium name="The Broad Institute Genome Sequencing Center for Infectious Disease"/>
            <person name="Wu L."/>
            <person name="Ma J."/>
        </authorList>
    </citation>
    <scope>NUCLEOTIDE SEQUENCE [LARGE SCALE GENOMIC DNA]</scope>
    <source>
        <strain evidence="3">CGMCC 4.7466</strain>
    </source>
</reference>
<dbReference type="PROSITE" id="PS50943">
    <property type="entry name" value="HTH_CROC1"/>
    <property type="match status" value="1"/>
</dbReference>
<dbReference type="RefSeq" id="WP_377067764.1">
    <property type="nucleotide sequence ID" value="NZ_JBHSJJ010000016.1"/>
</dbReference>
<dbReference type="SMART" id="SM00530">
    <property type="entry name" value="HTH_XRE"/>
    <property type="match status" value="1"/>
</dbReference>
<comment type="caution">
    <text evidence="2">The sequence shown here is derived from an EMBL/GenBank/DDBJ whole genome shotgun (WGS) entry which is preliminary data.</text>
</comment>
<evidence type="ECO:0000313" key="3">
    <source>
        <dbReference type="Proteomes" id="UP001595818"/>
    </source>
</evidence>
<dbReference type="SUPFAM" id="SSF47413">
    <property type="entry name" value="lambda repressor-like DNA-binding domains"/>
    <property type="match status" value="1"/>
</dbReference>
<proteinExistence type="predicted"/>
<dbReference type="Pfam" id="PF01381">
    <property type="entry name" value="HTH_3"/>
    <property type="match status" value="1"/>
</dbReference>
<dbReference type="InterPro" id="IPR010982">
    <property type="entry name" value="Lambda_DNA-bd_dom_sf"/>
</dbReference>
<evidence type="ECO:0000259" key="1">
    <source>
        <dbReference type="PROSITE" id="PS50943"/>
    </source>
</evidence>
<dbReference type="EMBL" id="JBHSJJ010000016">
    <property type="protein sequence ID" value="MFC4874170.1"/>
    <property type="molecule type" value="Genomic_DNA"/>
</dbReference>
<protein>
    <submittedName>
        <fullName evidence="2">Type II toxin-antitoxin system HigA family antitoxin</fullName>
    </submittedName>
</protein>
<feature type="domain" description="HTH cro/C1-type" evidence="1">
    <location>
        <begin position="46"/>
        <end position="100"/>
    </location>
</feature>
<name>A0ABV9T611_9BACT</name>
<keyword evidence="3" id="KW-1185">Reference proteome</keyword>
<dbReference type="Gene3D" id="1.10.260.40">
    <property type="entry name" value="lambda repressor-like DNA-binding domains"/>
    <property type="match status" value="1"/>
</dbReference>
<evidence type="ECO:0000313" key="2">
    <source>
        <dbReference type="EMBL" id="MFC4874170.1"/>
    </source>
</evidence>
<organism evidence="2 3">
    <name type="scientific">Negadavirga shengliensis</name>
    <dbReference type="NCBI Taxonomy" id="1389218"/>
    <lineage>
        <taxon>Bacteria</taxon>
        <taxon>Pseudomonadati</taxon>
        <taxon>Bacteroidota</taxon>
        <taxon>Cytophagia</taxon>
        <taxon>Cytophagales</taxon>
        <taxon>Cyclobacteriaceae</taxon>
        <taxon>Negadavirga</taxon>
    </lineage>
</organism>
<dbReference type="CDD" id="cd00093">
    <property type="entry name" value="HTH_XRE"/>
    <property type="match status" value="1"/>
</dbReference>
<accession>A0ABV9T611</accession>
<dbReference type="Proteomes" id="UP001595818">
    <property type="component" value="Unassembled WGS sequence"/>
</dbReference>